<evidence type="ECO:0000313" key="2">
    <source>
        <dbReference type="EMBL" id="PWI24465.1"/>
    </source>
</evidence>
<accession>A0A2U3AIU8</accession>
<evidence type="ECO:0000313" key="3">
    <source>
        <dbReference type="Proteomes" id="UP000245938"/>
    </source>
</evidence>
<keyword evidence="1" id="KW-1133">Transmembrane helix</keyword>
<evidence type="ECO:0000256" key="1">
    <source>
        <dbReference type="SAM" id="Phobius"/>
    </source>
</evidence>
<dbReference type="Proteomes" id="UP000245938">
    <property type="component" value="Unassembled WGS sequence"/>
</dbReference>
<gene>
    <name evidence="2" type="ORF">DEX24_13460</name>
</gene>
<comment type="caution">
    <text evidence="2">The sequence shown here is derived from an EMBL/GenBank/DDBJ whole genome shotgun (WGS) entry which is preliminary data.</text>
</comment>
<sequence length="90" mass="9666">MGSEYFKKMFPNKKNWVAKQVAMKSVQWGVIGGVTGQVMVSVSYLGKPKVLKEYGPIGFGGGFLVGSHMGAISSILPTTARYSIGVYLFG</sequence>
<keyword evidence="3" id="KW-1185">Reference proteome</keyword>
<dbReference type="EMBL" id="QFVR01000021">
    <property type="protein sequence ID" value="PWI24465.1"/>
    <property type="molecule type" value="Genomic_DNA"/>
</dbReference>
<protein>
    <submittedName>
        <fullName evidence="2">Uncharacterized protein</fullName>
    </submittedName>
</protein>
<name>A0A2U3AIU8_9BACL</name>
<organism evidence="2 3">
    <name type="scientific">Kurthia sibirica</name>
    <dbReference type="NCBI Taxonomy" id="202750"/>
    <lineage>
        <taxon>Bacteria</taxon>
        <taxon>Bacillati</taxon>
        <taxon>Bacillota</taxon>
        <taxon>Bacilli</taxon>
        <taxon>Bacillales</taxon>
        <taxon>Caryophanaceae</taxon>
        <taxon>Kurthia</taxon>
    </lineage>
</organism>
<reference evidence="2 3" key="1">
    <citation type="submission" date="2018-05" db="EMBL/GenBank/DDBJ databases">
        <title>Kurthia sibirica genome sequence.</title>
        <authorList>
            <person name="Maclea K.S."/>
            <person name="Goen A.E."/>
        </authorList>
    </citation>
    <scope>NUCLEOTIDE SEQUENCE [LARGE SCALE GENOMIC DNA]</scope>
    <source>
        <strain evidence="2 3">ATCC 49154</strain>
    </source>
</reference>
<dbReference type="AlphaFoldDB" id="A0A2U3AIU8"/>
<feature type="transmembrane region" description="Helical" evidence="1">
    <location>
        <begin position="57"/>
        <end position="76"/>
    </location>
</feature>
<proteinExistence type="predicted"/>
<keyword evidence="1" id="KW-0812">Transmembrane</keyword>
<keyword evidence="1" id="KW-0472">Membrane</keyword>
<feature type="transmembrane region" description="Helical" evidence="1">
    <location>
        <begin position="21"/>
        <end position="45"/>
    </location>
</feature>
<dbReference type="RefSeq" id="WP_109306930.1">
    <property type="nucleotide sequence ID" value="NZ_BJUF01000108.1"/>
</dbReference>